<dbReference type="OrthoDB" id="824604at2"/>
<dbReference type="AlphaFoldDB" id="A0A4D7JQG3"/>
<reference evidence="1 2" key="1">
    <citation type="submission" date="2018-04" db="EMBL/GenBank/DDBJ databases">
        <title>Complete genome uncultured novel isolate.</title>
        <authorList>
            <person name="Merlino G."/>
        </authorList>
    </citation>
    <scope>NUCLEOTIDE SEQUENCE [LARGE SCALE GENOMIC DNA]</scope>
    <source>
        <strain evidence="2">R1DC9</strain>
    </source>
</reference>
<protein>
    <recommendedName>
        <fullName evidence="3">Immunity protein 43 domain-containing protein</fullName>
    </recommendedName>
</protein>
<sequence>MGSNKEYFKISPSVNPKVIGKCDIYQIDEMIRNYNFKSKESVDELWGVRGNQVTFQPDLNGFKLHKNAKLTDIMGANPLNGRGVFVNEKTKQILEKFNLADHYFFETKIYDHKEMPISQKYYWFHLLFLDNHLIDYNKSTFQYGGKPVTINGYDDYIYILDMYPIIYTEKTVLKKEAIHFDVLLPGYFDQKLYFSENLIKEFELLDVIGFEKEDGSKLDFSL</sequence>
<dbReference type="Proteomes" id="UP000298616">
    <property type="component" value="Chromosome"/>
</dbReference>
<accession>A0A4D7JQG3</accession>
<organism evidence="1 2">
    <name type="scientific">Mangrovivirga cuniculi</name>
    <dbReference type="NCBI Taxonomy" id="2715131"/>
    <lineage>
        <taxon>Bacteria</taxon>
        <taxon>Pseudomonadati</taxon>
        <taxon>Bacteroidota</taxon>
        <taxon>Cytophagia</taxon>
        <taxon>Cytophagales</taxon>
        <taxon>Mangrovivirgaceae</taxon>
        <taxon>Mangrovivirga</taxon>
    </lineage>
</organism>
<proteinExistence type="predicted"/>
<dbReference type="RefSeq" id="WP_137089352.1">
    <property type="nucleotide sequence ID" value="NZ_CP028923.1"/>
</dbReference>
<keyword evidence="2" id="KW-1185">Reference proteome</keyword>
<evidence type="ECO:0000313" key="2">
    <source>
        <dbReference type="Proteomes" id="UP000298616"/>
    </source>
</evidence>
<dbReference type="KEGG" id="fpf:DCC35_02780"/>
<evidence type="ECO:0000313" key="1">
    <source>
        <dbReference type="EMBL" id="QCK13756.1"/>
    </source>
</evidence>
<name>A0A4D7JQG3_9BACT</name>
<gene>
    <name evidence="1" type="ORF">DCC35_02780</name>
</gene>
<dbReference type="EMBL" id="CP028923">
    <property type="protein sequence ID" value="QCK13756.1"/>
    <property type="molecule type" value="Genomic_DNA"/>
</dbReference>
<evidence type="ECO:0008006" key="3">
    <source>
        <dbReference type="Google" id="ProtNLM"/>
    </source>
</evidence>